<protein>
    <recommendedName>
        <fullName evidence="1">EB domain-containing protein</fullName>
    </recommendedName>
</protein>
<dbReference type="SMART" id="SM00289">
    <property type="entry name" value="WR1"/>
    <property type="match status" value="3"/>
</dbReference>
<organism evidence="2 3">
    <name type="scientific">Trichinella pseudospiralis</name>
    <name type="common">Parasitic roundworm</name>
    <dbReference type="NCBI Taxonomy" id="6337"/>
    <lineage>
        <taxon>Eukaryota</taxon>
        <taxon>Metazoa</taxon>
        <taxon>Ecdysozoa</taxon>
        <taxon>Nematoda</taxon>
        <taxon>Enoplea</taxon>
        <taxon>Dorylaimia</taxon>
        <taxon>Trichinellida</taxon>
        <taxon>Trichinellidae</taxon>
        <taxon>Trichinella</taxon>
    </lineage>
</organism>
<evidence type="ECO:0000313" key="2">
    <source>
        <dbReference type="EMBL" id="KRX86565.1"/>
    </source>
</evidence>
<dbReference type="Pfam" id="PF01683">
    <property type="entry name" value="EB"/>
    <property type="match status" value="1"/>
</dbReference>
<evidence type="ECO:0000313" key="3">
    <source>
        <dbReference type="Proteomes" id="UP000054815"/>
    </source>
</evidence>
<gene>
    <name evidence="2" type="ORF">T4E_3844</name>
</gene>
<name>A0A0V0XFI2_TRIPS</name>
<dbReference type="EMBL" id="JYDU01000359">
    <property type="protein sequence ID" value="KRX86565.1"/>
    <property type="molecule type" value="Genomic_DNA"/>
</dbReference>
<dbReference type="InterPro" id="IPR006150">
    <property type="entry name" value="Cys_repeat_1"/>
</dbReference>
<dbReference type="AlphaFoldDB" id="A0A0V0XFI2"/>
<feature type="domain" description="EB" evidence="1">
    <location>
        <begin position="97"/>
        <end position="156"/>
    </location>
</feature>
<dbReference type="InterPro" id="IPR006149">
    <property type="entry name" value="EB_dom"/>
</dbReference>
<dbReference type="STRING" id="6337.A0A0V0XFI2"/>
<sequence>MLNSVELQCERGSSCPTGQPAVDENFQLLRCSAADDCPEHYVCTATNETGICCPAINCPVGKALLNYSCHNCPFETHFCHITTLGVNDMSLCCPKACPSKTPVYVEGKCFPTRMLGQSCEHTMQCSTWNAVCEIDADHVKKCLCKEMKYNSKINACVRRGDSCNLTEECAENAKTMCLDGRCQCYPGYIAQSVRQNESEASSCILKPACPTKKGFKYLDQFVLCEFDDNRCSANEYCRMNEIESNETISVCCPKPTLEDFEALCAYWRMHLYYKNEEEKEIFHCTLQHFDDTAPVLWKQKSVYPSCPPGSHCIWNYYNSRIFTKCSDLRMTNQTCRLDVGLSSASWSTLQIANGSFCKSPTWTSRMASIGSNANGSEFNQVGEKRMIGGSR</sequence>
<evidence type="ECO:0000259" key="1">
    <source>
        <dbReference type="Pfam" id="PF01683"/>
    </source>
</evidence>
<reference evidence="2 3" key="1">
    <citation type="submission" date="2015-01" db="EMBL/GenBank/DDBJ databases">
        <title>Evolution of Trichinella species and genotypes.</title>
        <authorList>
            <person name="Korhonen P.K."/>
            <person name="Edoardo P."/>
            <person name="Giuseppe L.R."/>
            <person name="Gasser R.B."/>
        </authorList>
    </citation>
    <scope>NUCLEOTIDE SEQUENCE [LARGE SCALE GENOMIC DNA]</scope>
    <source>
        <strain evidence="2">ISS141</strain>
    </source>
</reference>
<proteinExistence type="predicted"/>
<dbReference type="Proteomes" id="UP000054815">
    <property type="component" value="Unassembled WGS sequence"/>
</dbReference>
<accession>A0A0V0XFI2</accession>
<comment type="caution">
    <text evidence="2">The sequence shown here is derived from an EMBL/GenBank/DDBJ whole genome shotgun (WGS) entry which is preliminary data.</text>
</comment>